<keyword evidence="2" id="KW-0560">Oxidoreductase</keyword>
<evidence type="ECO:0000313" key="3">
    <source>
        <dbReference type="Proteomes" id="UP000198367"/>
    </source>
</evidence>
<protein>
    <submittedName>
        <fullName evidence="2">Alkylhydroperoxidase</fullName>
    </submittedName>
</protein>
<dbReference type="PANTHER" id="PTHR34846">
    <property type="entry name" value="4-CARBOXYMUCONOLACTONE DECARBOXYLASE FAMILY PROTEIN (AFU_ORTHOLOGUE AFUA_6G11590)"/>
    <property type="match status" value="1"/>
</dbReference>
<feature type="domain" description="Carboxymuconolactone decarboxylase-like" evidence="1">
    <location>
        <begin position="15"/>
        <end position="97"/>
    </location>
</feature>
<sequence>MSERIPRQQIYQLQPELAKALISLDKAAADSAFSPLLVHLVKLRASQLNGCAFCQRMHAEEARHDGETQRRLDLLAAWHEVDDLFDAREQAALRWTESLTRVAQSPVHDSEYAALTEHYSEKEIVDLTCLIIAINGWNRVAIAFHLQPI</sequence>
<dbReference type="KEGG" id="sbj:CF168_11060"/>
<gene>
    <name evidence="2" type="ORF">CF168_11060</name>
</gene>
<dbReference type="PANTHER" id="PTHR34846:SF10">
    <property type="entry name" value="CYTOPLASMIC PROTEIN"/>
    <property type="match status" value="1"/>
</dbReference>
<dbReference type="NCBIfam" id="TIGR00778">
    <property type="entry name" value="ahpD_dom"/>
    <property type="match status" value="1"/>
</dbReference>
<dbReference type="Proteomes" id="UP000198367">
    <property type="component" value="Chromosome"/>
</dbReference>
<reference evidence="2 3" key="1">
    <citation type="submission" date="2017-07" db="EMBL/GenBank/DDBJ databases">
        <title>Phenotypical and genomic characterization of a clinical isolate of Shewanella bicestrii sp. nov. producing an extended-spectrum beta-lactamase and a new oxacillinase variant.</title>
        <authorList>
            <person name="Jousset A.B."/>
            <person name="Bonnin R.A."/>
            <person name="Girlich D."/>
            <person name="Dabos L."/>
            <person name="Potron A."/>
            <person name="Dortet L."/>
            <person name="Glaser P."/>
            <person name="Naas T."/>
        </authorList>
    </citation>
    <scope>NUCLEOTIDE SEQUENCE [LARGE SCALE GENOMIC DNA]</scope>
    <source>
        <strain evidence="2 3">JAB-1</strain>
    </source>
</reference>
<evidence type="ECO:0000313" key="2">
    <source>
        <dbReference type="EMBL" id="ASK69366.1"/>
    </source>
</evidence>
<dbReference type="AlphaFoldDB" id="A0A220UN77"/>
<organism evidence="2 3">
    <name type="scientific">Shewanella bicestrii</name>
    <dbReference type="NCBI Taxonomy" id="2018305"/>
    <lineage>
        <taxon>Bacteria</taxon>
        <taxon>Pseudomonadati</taxon>
        <taxon>Pseudomonadota</taxon>
        <taxon>Gammaproteobacteria</taxon>
        <taxon>Alteromonadales</taxon>
        <taxon>Shewanellaceae</taxon>
        <taxon>Shewanella</taxon>
    </lineage>
</organism>
<proteinExistence type="predicted"/>
<dbReference type="EMBL" id="CP022358">
    <property type="protein sequence ID" value="ASK69366.1"/>
    <property type="molecule type" value="Genomic_DNA"/>
</dbReference>
<dbReference type="SUPFAM" id="SSF69118">
    <property type="entry name" value="AhpD-like"/>
    <property type="match status" value="1"/>
</dbReference>
<dbReference type="GO" id="GO:0051920">
    <property type="term" value="F:peroxiredoxin activity"/>
    <property type="evidence" value="ECO:0007669"/>
    <property type="project" value="InterPro"/>
</dbReference>
<keyword evidence="3" id="KW-1185">Reference proteome</keyword>
<evidence type="ECO:0000259" key="1">
    <source>
        <dbReference type="Pfam" id="PF02627"/>
    </source>
</evidence>
<dbReference type="Pfam" id="PF02627">
    <property type="entry name" value="CMD"/>
    <property type="match status" value="1"/>
</dbReference>
<dbReference type="Gene3D" id="1.20.1290.10">
    <property type="entry name" value="AhpD-like"/>
    <property type="match status" value="1"/>
</dbReference>
<dbReference type="InterPro" id="IPR029032">
    <property type="entry name" value="AhpD-like"/>
</dbReference>
<dbReference type="InterPro" id="IPR004675">
    <property type="entry name" value="AhpD_core"/>
</dbReference>
<dbReference type="InterPro" id="IPR003779">
    <property type="entry name" value="CMD-like"/>
</dbReference>
<name>A0A220UN77_9GAMM</name>
<accession>A0A220UN77</accession>
<dbReference type="RefSeq" id="WP_089067869.1">
    <property type="nucleotide sequence ID" value="NZ_CP022358.1"/>
</dbReference>
<keyword evidence="2" id="KW-0575">Peroxidase</keyword>